<dbReference type="AlphaFoldDB" id="A0A9E6UNX8"/>
<sequence>MSDSPHLGLGYLAPAQAQKHVTVNEAFRRLDAIVQLGALDRDRTAPPEAPEEGDRHIVAAGAAGAWAGQAGRIAAYLDGGWTFIEPKPGWLAYVASEGALLAFIDGGWAGGLAATEALTKLGINASADAVNRLAVASQAVLFTHEGAGVQVKLNKAAAADVASFLFQRGYSGRAEFGLVGSDAFSLKVSADGSAWITALSVDPASGAVSTPATPQARVDKFTASGTWTKPAWASRVVAEMIPGGNGGGSGGLRAAGAAVAGGGGAAPAPVVVYEFLAAELPATVAVTVGAGGAGGASQTAADANGLDGAAGGVSSFGAYNARQNSGVNGGGGGGGARPRRLALGTSLHAGLPGRACGRKRQRRRRQHRRGGRRQARRRRRRWRRPFGRQPLEPRRRQRIEPARHQHQPPRQRRRGRGPGRLGRRGCRRLALFRAGRFRRRGRGERGRTWRRGRRRRGARRIGRGRRGRAQRFRLRQRRRRRARRGVGDELPLRPRRYGGGRPATARRVRRAARGGRPCRRPRGRRARRAWRRS</sequence>
<evidence type="ECO:0000313" key="4">
    <source>
        <dbReference type="Proteomes" id="UP000825701"/>
    </source>
</evidence>
<evidence type="ECO:0000259" key="2">
    <source>
        <dbReference type="Pfam" id="PF21722"/>
    </source>
</evidence>
<gene>
    <name evidence="3" type="ORF">K6K41_03565</name>
</gene>
<dbReference type="EMBL" id="CP081869">
    <property type="protein sequence ID" value="QZO00769.1"/>
    <property type="molecule type" value="Genomic_DNA"/>
</dbReference>
<feature type="compositionally biased region" description="Basic residues" evidence="1">
    <location>
        <begin position="435"/>
        <end position="484"/>
    </location>
</feature>
<dbReference type="InterPro" id="IPR021251">
    <property type="entry name" value="DUF2793"/>
</dbReference>
<evidence type="ECO:0000313" key="3">
    <source>
        <dbReference type="EMBL" id="QZO00769.1"/>
    </source>
</evidence>
<dbReference type="RefSeq" id="WP_261403955.1">
    <property type="nucleotide sequence ID" value="NZ_CP081869.1"/>
</dbReference>
<dbReference type="InterPro" id="IPR049304">
    <property type="entry name" value="Gly_rich_dom"/>
</dbReference>
<dbReference type="KEGG" id="cmet:K6K41_03565"/>
<accession>A0A9E6UNX8</accession>
<name>A0A9E6UNX8_9HYPH</name>
<feature type="compositionally biased region" description="Basic residues" evidence="1">
    <location>
        <begin position="356"/>
        <end position="386"/>
    </location>
</feature>
<feature type="compositionally biased region" description="Basic residues" evidence="1">
    <location>
        <begin position="404"/>
        <end position="427"/>
    </location>
</feature>
<keyword evidence="4" id="KW-1185">Reference proteome</keyword>
<proteinExistence type="predicted"/>
<feature type="region of interest" description="Disordered" evidence="1">
    <location>
        <begin position="345"/>
        <end position="533"/>
    </location>
</feature>
<dbReference type="Pfam" id="PF10983">
    <property type="entry name" value="DUF2793"/>
    <property type="match status" value="1"/>
</dbReference>
<protein>
    <submittedName>
        <fullName evidence="3">DUF2793 domain-containing protein</fullName>
    </submittedName>
</protein>
<dbReference type="Proteomes" id="UP000825701">
    <property type="component" value="Chromosome"/>
</dbReference>
<feature type="compositionally biased region" description="Basic residues" evidence="1">
    <location>
        <begin position="493"/>
        <end position="533"/>
    </location>
</feature>
<evidence type="ECO:0000256" key="1">
    <source>
        <dbReference type="SAM" id="MobiDB-lite"/>
    </source>
</evidence>
<feature type="domain" description="Glycine-rich" evidence="2">
    <location>
        <begin position="225"/>
        <end position="353"/>
    </location>
</feature>
<feature type="compositionally biased region" description="Basic and acidic residues" evidence="1">
    <location>
        <begin position="391"/>
        <end position="403"/>
    </location>
</feature>
<organism evidence="3 4">
    <name type="scientific">Chenggangzhangella methanolivorans</name>
    <dbReference type="NCBI Taxonomy" id="1437009"/>
    <lineage>
        <taxon>Bacteria</taxon>
        <taxon>Pseudomonadati</taxon>
        <taxon>Pseudomonadota</taxon>
        <taxon>Alphaproteobacteria</taxon>
        <taxon>Hyphomicrobiales</taxon>
        <taxon>Methylopilaceae</taxon>
        <taxon>Chenggangzhangella</taxon>
    </lineage>
</organism>
<reference evidence="3" key="1">
    <citation type="submission" date="2021-08" db="EMBL/GenBank/DDBJ databases">
        <authorList>
            <person name="Zhang H."/>
            <person name="Xu M."/>
            <person name="Yu Z."/>
            <person name="Yang L."/>
            <person name="Cai Y."/>
        </authorList>
    </citation>
    <scope>NUCLEOTIDE SEQUENCE</scope>
    <source>
        <strain evidence="3">CHL1</strain>
    </source>
</reference>
<dbReference type="Pfam" id="PF21722">
    <property type="entry name" value="Gly_rich_2"/>
    <property type="match status" value="1"/>
</dbReference>